<feature type="non-terminal residue" evidence="3">
    <location>
        <position position="90"/>
    </location>
</feature>
<evidence type="ECO:0000313" key="3">
    <source>
        <dbReference type="EMBL" id="KAK5051216.1"/>
    </source>
</evidence>
<feature type="transmembrane region" description="Helical" evidence="2">
    <location>
        <begin position="68"/>
        <end position="86"/>
    </location>
</feature>
<dbReference type="Proteomes" id="UP001357485">
    <property type="component" value="Unassembled WGS sequence"/>
</dbReference>
<proteinExistence type="predicted"/>
<dbReference type="EMBL" id="JAVRRA010027838">
    <property type="protein sequence ID" value="KAK5051216.1"/>
    <property type="molecule type" value="Genomic_DNA"/>
</dbReference>
<keyword evidence="2" id="KW-0812">Transmembrane</keyword>
<sequence>MLWLHYLKRLYSLDTLDTRFTTSSRTPQAPIDPARASSGEVGPTVSRQNGRSAASGAQPSRWATPEFYFYYLIFLVCVPLMFKAVYDVSK</sequence>
<feature type="compositionally biased region" description="Polar residues" evidence="1">
    <location>
        <begin position="45"/>
        <end position="58"/>
    </location>
</feature>
<keyword evidence="4" id="KW-1185">Reference proteome</keyword>
<protein>
    <submittedName>
        <fullName evidence="3">Glycerol transporter</fullName>
    </submittedName>
</protein>
<gene>
    <name evidence="3" type="primary">GUP1_1</name>
    <name evidence="3" type="ORF">LTR16_010869</name>
</gene>
<name>A0ABR0IXI1_9PEZI</name>
<reference evidence="3 4" key="1">
    <citation type="submission" date="2023-08" db="EMBL/GenBank/DDBJ databases">
        <title>Black Yeasts Isolated from many extreme environments.</title>
        <authorList>
            <person name="Coleine C."/>
            <person name="Stajich J.E."/>
            <person name="Selbmann L."/>
        </authorList>
    </citation>
    <scope>NUCLEOTIDE SEQUENCE [LARGE SCALE GENOMIC DNA]</scope>
    <source>
        <strain evidence="3 4">CCFEE 536</strain>
    </source>
</reference>
<keyword evidence="2" id="KW-0472">Membrane</keyword>
<organism evidence="3 4">
    <name type="scientific">Cryomyces antarcticus</name>
    <dbReference type="NCBI Taxonomy" id="329879"/>
    <lineage>
        <taxon>Eukaryota</taxon>
        <taxon>Fungi</taxon>
        <taxon>Dikarya</taxon>
        <taxon>Ascomycota</taxon>
        <taxon>Pezizomycotina</taxon>
        <taxon>Dothideomycetes</taxon>
        <taxon>Dothideomycetes incertae sedis</taxon>
        <taxon>Cryomyces</taxon>
    </lineage>
</organism>
<evidence type="ECO:0000256" key="2">
    <source>
        <dbReference type="SAM" id="Phobius"/>
    </source>
</evidence>
<feature type="region of interest" description="Disordered" evidence="1">
    <location>
        <begin position="21"/>
        <end position="59"/>
    </location>
</feature>
<evidence type="ECO:0000313" key="4">
    <source>
        <dbReference type="Proteomes" id="UP001357485"/>
    </source>
</evidence>
<keyword evidence="2" id="KW-1133">Transmembrane helix</keyword>
<accession>A0ABR0IXI1</accession>
<comment type="caution">
    <text evidence="3">The sequence shown here is derived from an EMBL/GenBank/DDBJ whole genome shotgun (WGS) entry which is preliminary data.</text>
</comment>
<evidence type="ECO:0000256" key="1">
    <source>
        <dbReference type="SAM" id="MobiDB-lite"/>
    </source>
</evidence>